<dbReference type="InterPro" id="IPR053967">
    <property type="entry name" value="LlgE_F_G-like_D1"/>
</dbReference>
<dbReference type="InterPro" id="IPR037925">
    <property type="entry name" value="FlgE/F/G-like"/>
</dbReference>
<keyword evidence="7" id="KW-0282">Flagellum</keyword>
<comment type="caution">
    <text evidence="7">The sequence shown here is derived from an EMBL/GenBank/DDBJ whole genome shotgun (WGS) entry which is preliminary data.</text>
</comment>
<reference evidence="7 8" key="1">
    <citation type="submission" date="2017-09" db="EMBL/GenBank/DDBJ databases">
        <title>Reassesment of A. cryaerophilus.</title>
        <authorList>
            <person name="Perez-Cataluna A."/>
            <person name="Collado L."/>
            <person name="Salgado O."/>
            <person name="Lefinanco V."/>
            <person name="Figueras M.J."/>
        </authorList>
    </citation>
    <scope>NUCLEOTIDE SEQUENCE [LARGE SCALE GENOMIC DNA]</scope>
    <source>
        <strain evidence="7 8">LMG 9065</strain>
    </source>
</reference>
<comment type="subcellular location">
    <subcellularLocation>
        <location evidence="1 4">Bacterial flagellum basal body</location>
    </subcellularLocation>
</comment>
<dbReference type="GO" id="GO:0071978">
    <property type="term" value="P:bacterial-type flagellum-dependent swarming motility"/>
    <property type="evidence" value="ECO:0007669"/>
    <property type="project" value="TreeGrafter"/>
</dbReference>
<evidence type="ECO:0000256" key="3">
    <source>
        <dbReference type="ARBA" id="ARBA00023143"/>
    </source>
</evidence>
<dbReference type="InterPro" id="IPR020013">
    <property type="entry name" value="Flagellar_FlgE/F/G"/>
</dbReference>
<feature type="domain" description="Flagellar hook protein FlgE/F/G-like D1" evidence="6">
    <location>
        <begin position="79"/>
        <end position="129"/>
    </location>
</feature>
<protein>
    <submittedName>
        <fullName evidence="7">Flagellar biosynthesis protein FlgE</fullName>
    </submittedName>
</protein>
<accession>A0A2S9T5L0</accession>
<keyword evidence="7" id="KW-0966">Cell projection</keyword>
<dbReference type="NCBIfam" id="TIGR03506">
    <property type="entry name" value="FlgEFG_subfam"/>
    <property type="match status" value="1"/>
</dbReference>
<evidence type="ECO:0000256" key="2">
    <source>
        <dbReference type="ARBA" id="ARBA00009677"/>
    </source>
</evidence>
<comment type="similarity">
    <text evidence="2 4">Belongs to the flagella basal body rod proteins family.</text>
</comment>
<sequence length="560" mass="60835">MIGAMWNGVSGIWNHDKGIAVESNNLANSNTVGHKKDQISFSDVLYSQAGFGKGVQTQSISKQFEQGNIVQSGVGIDVAIEGKGFFVVKSRENPNEIYYTRAGNLVQAKDGFLVTQDDFKIQGLVPQSKVTTSTNPVDMIFTDEYAKSLVSTNINNGSGTIYNINAKASDYVSSSKDDDILNKGDGYKTSQNKINDIEALKADYIEKLNKFMMDQSTTNTPSISQKSQIDFSSNLSSLQATDNTISVTIDNKTYSVKFDVNSTINDEEMQKLYDFLDANGKSKYNLTDPNSIQSQANIDAMPITTPQEILDKATAQTLRDDQINLYINANSVINAMKDLSDKISSKDGMSASVKDGTLVIDTLIAGASFNISDIKLNDTNFKSTNLQESVKGSGLAMVDSARDALKNAVENADGKFLQITNVLEYGNLGVIGENDINVRLDALGISDKSTAEINISDDGFVFVKSQGHSFLVGRLSTAGFRNEQGLEPMGGNLFQQSQYSGNPFNSDTMNTIKGGALERANVDYGSTLAQIMVFQKAFEASSKSITTADEFLQTAIEMKR</sequence>
<dbReference type="GO" id="GO:0009425">
    <property type="term" value="C:bacterial-type flagellum basal body"/>
    <property type="evidence" value="ECO:0007669"/>
    <property type="project" value="UniProtKB-SubCell"/>
</dbReference>
<dbReference type="Pfam" id="PF06429">
    <property type="entry name" value="Flg_bbr_C"/>
    <property type="match status" value="1"/>
</dbReference>
<dbReference type="Pfam" id="PF22692">
    <property type="entry name" value="LlgE_F_G_D1"/>
    <property type="match status" value="1"/>
</dbReference>
<evidence type="ECO:0000313" key="7">
    <source>
        <dbReference type="EMBL" id="PRM94089.1"/>
    </source>
</evidence>
<evidence type="ECO:0000256" key="1">
    <source>
        <dbReference type="ARBA" id="ARBA00004117"/>
    </source>
</evidence>
<feature type="domain" description="Flagellar basal-body/hook protein C-terminal" evidence="5">
    <location>
        <begin position="514"/>
        <end position="558"/>
    </location>
</feature>
<evidence type="ECO:0000259" key="6">
    <source>
        <dbReference type="Pfam" id="PF22692"/>
    </source>
</evidence>
<evidence type="ECO:0000256" key="4">
    <source>
        <dbReference type="RuleBase" id="RU362116"/>
    </source>
</evidence>
<dbReference type="PANTHER" id="PTHR30435:SF19">
    <property type="entry name" value="FLAGELLAR BASAL-BODY ROD PROTEIN FLGG"/>
    <property type="match status" value="1"/>
</dbReference>
<dbReference type="InterPro" id="IPR010930">
    <property type="entry name" value="Flg_bb/hook_C_dom"/>
</dbReference>
<proteinExistence type="inferred from homology"/>
<dbReference type="SUPFAM" id="SSF117143">
    <property type="entry name" value="Flagellar hook protein flgE"/>
    <property type="match status" value="1"/>
</dbReference>
<keyword evidence="3 4" id="KW-0975">Bacterial flagellum</keyword>
<dbReference type="EMBL" id="NXGI01000056">
    <property type="protein sequence ID" value="PRM94089.1"/>
    <property type="molecule type" value="Genomic_DNA"/>
</dbReference>
<evidence type="ECO:0000259" key="5">
    <source>
        <dbReference type="Pfam" id="PF06429"/>
    </source>
</evidence>
<dbReference type="Proteomes" id="UP000239151">
    <property type="component" value="Unassembled WGS sequence"/>
</dbReference>
<dbReference type="AlphaFoldDB" id="A0A2S9T5L0"/>
<keyword evidence="7" id="KW-0969">Cilium</keyword>
<organism evidence="7 8">
    <name type="scientific">Aliarcobacter cryaerophilus</name>
    <dbReference type="NCBI Taxonomy" id="28198"/>
    <lineage>
        <taxon>Bacteria</taxon>
        <taxon>Pseudomonadati</taxon>
        <taxon>Campylobacterota</taxon>
        <taxon>Epsilonproteobacteria</taxon>
        <taxon>Campylobacterales</taxon>
        <taxon>Arcobacteraceae</taxon>
        <taxon>Aliarcobacter</taxon>
    </lineage>
</organism>
<dbReference type="PANTHER" id="PTHR30435">
    <property type="entry name" value="FLAGELLAR PROTEIN"/>
    <property type="match status" value="1"/>
</dbReference>
<name>A0A2S9T5L0_9BACT</name>
<gene>
    <name evidence="7" type="ORF">CJ670_10060</name>
</gene>
<evidence type="ECO:0000313" key="8">
    <source>
        <dbReference type="Proteomes" id="UP000239151"/>
    </source>
</evidence>